<dbReference type="InterPro" id="IPR052341">
    <property type="entry name" value="LOG_family_nucleotidases"/>
</dbReference>
<evidence type="ECO:0008006" key="3">
    <source>
        <dbReference type="Google" id="ProtNLM"/>
    </source>
</evidence>
<dbReference type="PANTHER" id="PTHR43393">
    <property type="entry name" value="CYTOKININ RIBOSIDE 5'-MONOPHOSPHATE PHOSPHORIBOHYDROLASE"/>
    <property type="match status" value="1"/>
</dbReference>
<evidence type="ECO:0000313" key="1">
    <source>
        <dbReference type="EMBL" id="MBB3809429.1"/>
    </source>
</evidence>
<organism evidence="1 2">
    <name type="scientific">Pseudochelatococcus contaminans</name>
    <dbReference type="NCBI Taxonomy" id="1538103"/>
    <lineage>
        <taxon>Bacteria</taxon>
        <taxon>Pseudomonadati</taxon>
        <taxon>Pseudomonadota</taxon>
        <taxon>Alphaproteobacteria</taxon>
        <taxon>Hyphomicrobiales</taxon>
        <taxon>Chelatococcaceae</taxon>
        <taxon>Pseudochelatococcus</taxon>
    </lineage>
</organism>
<dbReference type="InterPro" id="IPR041164">
    <property type="entry name" value="LDcluster4"/>
</dbReference>
<dbReference type="SUPFAM" id="SSF102405">
    <property type="entry name" value="MCP/YpsA-like"/>
    <property type="match status" value="1"/>
</dbReference>
<gene>
    <name evidence="1" type="ORF">FHS81_001511</name>
</gene>
<accession>A0A7W5Z3R5</accession>
<dbReference type="GO" id="GO:0005829">
    <property type="term" value="C:cytosol"/>
    <property type="evidence" value="ECO:0007669"/>
    <property type="project" value="TreeGrafter"/>
</dbReference>
<evidence type="ECO:0000313" key="2">
    <source>
        <dbReference type="Proteomes" id="UP000537592"/>
    </source>
</evidence>
<proteinExistence type="predicted"/>
<sequence>MTVVDAPSSLLAWSGGLGRLFRPVGYASDFDICEQFDPWLLQWRLAKTCPADLAAVSGLSEALRLVFTTVHARRAPVGVIGPRDATDDEYGMAESLGRLLAVHGLQMICGGMGGVMEAACKGHLQAGGAPVGLLPQDEWNSGNPYVAIPIATGIGAARNAIIARASIVLVAVGGGYGTLTEMAYGLHFNRLVLGLGKTPFVAGAVPCASPAEAISRVAGHVLERMNDPPATDQTGITKDR</sequence>
<name>A0A7W5Z3R5_9HYPH</name>
<dbReference type="Gene3D" id="3.40.50.450">
    <property type="match status" value="1"/>
</dbReference>
<protein>
    <recommendedName>
        <fullName evidence="3">TIGR00725 family protein</fullName>
    </recommendedName>
</protein>
<dbReference type="Proteomes" id="UP000537592">
    <property type="component" value="Unassembled WGS sequence"/>
</dbReference>
<dbReference type="Pfam" id="PF18306">
    <property type="entry name" value="LDcluster4"/>
    <property type="match status" value="1"/>
</dbReference>
<comment type="caution">
    <text evidence="1">The sequence shown here is derived from an EMBL/GenBank/DDBJ whole genome shotgun (WGS) entry which is preliminary data.</text>
</comment>
<dbReference type="EMBL" id="JACICC010000003">
    <property type="protein sequence ID" value="MBB3809429.1"/>
    <property type="molecule type" value="Genomic_DNA"/>
</dbReference>
<reference evidence="1 2" key="1">
    <citation type="submission" date="2020-08" db="EMBL/GenBank/DDBJ databases">
        <title>Genomic Encyclopedia of Type Strains, Phase IV (KMG-IV): sequencing the most valuable type-strain genomes for metagenomic binning, comparative biology and taxonomic classification.</title>
        <authorList>
            <person name="Goeker M."/>
        </authorList>
    </citation>
    <scope>NUCLEOTIDE SEQUENCE [LARGE SCALE GENOMIC DNA]</scope>
    <source>
        <strain evidence="1 2">DSM 28760</strain>
    </source>
</reference>
<dbReference type="NCBIfam" id="TIGR00725">
    <property type="entry name" value="TIGR00725 family protein"/>
    <property type="match status" value="1"/>
</dbReference>
<dbReference type="PANTHER" id="PTHR43393:SF3">
    <property type="entry name" value="LYSINE DECARBOXYLASE-LIKE PROTEIN"/>
    <property type="match status" value="1"/>
</dbReference>
<keyword evidence="2" id="KW-1185">Reference proteome</keyword>
<dbReference type="InterPro" id="IPR005268">
    <property type="entry name" value="CHP00725"/>
</dbReference>
<dbReference type="RefSeq" id="WP_183751512.1">
    <property type="nucleotide sequence ID" value="NZ_JACICC010000003.1"/>
</dbReference>
<dbReference type="AlphaFoldDB" id="A0A7W5Z3R5"/>